<dbReference type="CDD" id="cd06173">
    <property type="entry name" value="MFS_MefA_like"/>
    <property type="match status" value="1"/>
</dbReference>
<evidence type="ECO:0000313" key="10">
    <source>
        <dbReference type="Proteomes" id="UP000654345"/>
    </source>
</evidence>
<dbReference type="SUPFAM" id="SSF103473">
    <property type="entry name" value="MFS general substrate transporter"/>
    <property type="match status" value="1"/>
</dbReference>
<comment type="subcellular location">
    <subcellularLocation>
        <location evidence="1">Cell membrane</location>
        <topology evidence="1">Multi-pass membrane protein</topology>
    </subcellularLocation>
</comment>
<dbReference type="Pfam" id="PF05977">
    <property type="entry name" value="MFS_3"/>
    <property type="match status" value="1"/>
</dbReference>
<feature type="transmembrane region" description="Helical" evidence="7">
    <location>
        <begin position="328"/>
        <end position="344"/>
    </location>
</feature>
<evidence type="ECO:0000259" key="8">
    <source>
        <dbReference type="PROSITE" id="PS50850"/>
    </source>
</evidence>
<dbReference type="InterPro" id="IPR020846">
    <property type="entry name" value="MFS_dom"/>
</dbReference>
<proteinExistence type="predicted"/>
<evidence type="ECO:0000256" key="5">
    <source>
        <dbReference type="ARBA" id="ARBA00022989"/>
    </source>
</evidence>
<reference evidence="9 10" key="1">
    <citation type="journal article" date="2021" name="Int. J. Syst. Evol. Microbiol.">
        <title>Reticulibacter mediterranei gen. nov., sp. nov., within the new family Reticulibacteraceae fam. nov., and Ktedonospora formicarum gen. nov., sp. nov., Ktedonobacter robiniae sp. nov., Dictyobacter formicarum sp. nov. and Dictyobacter arantiisoli sp. nov., belonging to the class Ktedonobacteria.</title>
        <authorList>
            <person name="Yabe S."/>
            <person name="Zheng Y."/>
            <person name="Wang C.M."/>
            <person name="Sakai Y."/>
            <person name="Abe K."/>
            <person name="Yokota A."/>
            <person name="Donadio S."/>
            <person name="Cavaletti L."/>
            <person name="Monciardini P."/>
        </authorList>
    </citation>
    <scope>NUCLEOTIDE SEQUENCE [LARGE SCALE GENOMIC DNA]</scope>
    <source>
        <strain evidence="9 10">SOSP1-30</strain>
    </source>
</reference>
<feature type="transmembrane region" description="Helical" evidence="7">
    <location>
        <begin position="261"/>
        <end position="286"/>
    </location>
</feature>
<feature type="transmembrane region" description="Helical" evidence="7">
    <location>
        <begin position="46"/>
        <end position="70"/>
    </location>
</feature>
<evidence type="ECO:0000256" key="2">
    <source>
        <dbReference type="ARBA" id="ARBA00022448"/>
    </source>
</evidence>
<keyword evidence="4 7" id="KW-0812">Transmembrane</keyword>
<evidence type="ECO:0000256" key="4">
    <source>
        <dbReference type="ARBA" id="ARBA00022692"/>
    </source>
</evidence>
<dbReference type="Gene3D" id="1.20.1250.20">
    <property type="entry name" value="MFS general substrate transporter like domains"/>
    <property type="match status" value="1"/>
</dbReference>
<gene>
    <name evidence="9" type="ORF">KSB_06820</name>
</gene>
<keyword evidence="6 7" id="KW-0472">Membrane</keyword>
<dbReference type="PROSITE" id="PS50850">
    <property type="entry name" value="MFS"/>
    <property type="match status" value="1"/>
</dbReference>
<feature type="transmembrane region" description="Helical" evidence="7">
    <location>
        <begin position="204"/>
        <end position="221"/>
    </location>
</feature>
<feature type="transmembrane region" description="Helical" evidence="7">
    <location>
        <begin position="350"/>
        <end position="373"/>
    </location>
</feature>
<keyword evidence="10" id="KW-1185">Reference proteome</keyword>
<dbReference type="InterPro" id="IPR010290">
    <property type="entry name" value="TM_effector"/>
</dbReference>
<evidence type="ECO:0000256" key="1">
    <source>
        <dbReference type="ARBA" id="ARBA00004651"/>
    </source>
</evidence>
<feature type="transmembrane region" description="Helical" evidence="7">
    <location>
        <begin position="385"/>
        <end position="404"/>
    </location>
</feature>
<name>A0ABQ3UHK7_9CHLR</name>
<accession>A0ABQ3UHK7</accession>
<protein>
    <submittedName>
        <fullName evidence="9">MFS transporter</fullName>
    </submittedName>
</protein>
<dbReference type="EMBL" id="BNJG01000001">
    <property type="protein sequence ID" value="GHO52207.1"/>
    <property type="molecule type" value="Genomic_DNA"/>
</dbReference>
<evidence type="ECO:0000256" key="6">
    <source>
        <dbReference type="ARBA" id="ARBA00023136"/>
    </source>
</evidence>
<dbReference type="PANTHER" id="PTHR23513">
    <property type="entry name" value="INTEGRAL MEMBRANE EFFLUX PROTEIN-RELATED"/>
    <property type="match status" value="1"/>
</dbReference>
<keyword evidence="2" id="KW-0813">Transport</keyword>
<feature type="domain" description="Major facilitator superfamily (MFS) profile" evidence="8">
    <location>
        <begin position="43"/>
        <end position="439"/>
    </location>
</feature>
<evidence type="ECO:0000313" key="9">
    <source>
        <dbReference type="EMBL" id="GHO52207.1"/>
    </source>
</evidence>
<feature type="transmembrane region" description="Helical" evidence="7">
    <location>
        <begin position="76"/>
        <end position="97"/>
    </location>
</feature>
<dbReference type="InterPro" id="IPR036259">
    <property type="entry name" value="MFS_trans_sf"/>
</dbReference>
<feature type="transmembrane region" description="Helical" evidence="7">
    <location>
        <begin position="410"/>
        <end position="434"/>
    </location>
</feature>
<dbReference type="Proteomes" id="UP000654345">
    <property type="component" value="Unassembled WGS sequence"/>
</dbReference>
<comment type="caution">
    <text evidence="9">The sequence shown here is derived from an EMBL/GenBank/DDBJ whole genome shotgun (WGS) entry which is preliminary data.</text>
</comment>
<keyword evidence="3" id="KW-1003">Cell membrane</keyword>
<sequence length="450" mass="48730">MHTLTNEQKELTAQELVTPNTVREIEEASSKRWRTFAALRHRNFRLFWLGQLISLIGTWMQTIGQSWLVLRLTGSAWALGIVGALQFVPILFFALFGGILADHLPKRRVLVFTQTFAMLQAAVLGVLVMTHTVQLWHVYVLALLLGLTNAFDMPTRQSFVVEMVGREDLTNAIALNSSLFNMARIVGPGIGGLIIAWLGEAPLFVINAVSFVPVIAGLLMIDTTRLHAPVKRAGQVVANKGVRGTFLSLGEGLRYIQRTPLLLLTIIIVGAVSLFGINFNVTLPLFATNVLSIGPDGYGFLSSAYGVGSLVAALWIATQGKKPIFKKIVLFCIAFSALEVIFSLSKLPMLSFLIIALVGFTQISFSAAANTLLQTVTPDHLRGRIMSVYTLVFVGTTPIGNLFIGGLASALGASISFLVGGALSLIAAIIGWVIRASAEQNTVEQRTNVR</sequence>
<dbReference type="PANTHER" id="PTHR23513:SF11">
    <property type="entry name" value="STAPHYLOFERRIN A TRANSPORTER"/>
    <property type="match status" value="1"/>
</dbReference>
<evidence type="ECO:0000256" key="7">
    <source>
        <dbReference type="SAM" id="Phobius"/>
    </source>
</evidence>
<dbReference type="RefSeq" id="WP_201369136.1">
    <property type="nucleotide sequence ID" value="NZ_BNJG01000001.1"/>
</dbReference>
<organism evidence="9 10">
    <name type="scientific">Ktedonobacter robiniae</name>
    <dbReference type="NCBI Taxonomy" id="2778365"/>
    <lineage>
        <taxon>Bacteria</taxon>
        <taxon>Bacillati</taxon>
        <taxon>Chloroflexota</taxon>
        <taxon>Ktedonobacteria</taxon>
        <taxon>Ktedonobacterales</taxon>
        <taxon>Ktedonobacteraceae</taxon>
        <taxon>Ktedonobacter</taxon>
    </lineage>
</organism>
<feature type="transmembrane region" description="Helical" evidence="7">
    <location>
        <begin position="298"/>
        <end position="316"/>
    </location>
</feature>
<evidence type="ECO:0000256" key="3">
    <source>
        <dbReference type="ARBA" id="ARBA00022475"/>
    </source>
</evidence>
<keyword evidence="5 7" id="KW-1133">Transmembrane helix</keyword>